<dbReference type="Gene3D" id="3.90.180.10">
    <property type="entry name" value="Medium-chain alcohol dehydrogenases, catalytic domain"/>
    <property type="match status" value="1"/>
</dbReference>
<dbReference type="Proteomes" id="UP000032668">
    <property type="component" value="Unassembled WGS sequence"/>
</dbReference>
<comment type="caution">
    <text evidence="8">The sequence shown here is derived from an EMBL/GenBank/DDBJ whole genome shotgun (WGS) entry which is preliminary data.</text>
</comment>
<dbReference type="AlphaFoldDB" id="A0A0D6PD94"/>
<protein>
    <submittedName>
        <fullName evidence="8">Alcohol dehydrogenase</fullName>
    </submittedName>
</protein>
<evidence type="ECO:0000256" key="3">
    <source>
        <dbReference type="ARBA" id="ARBA00022723"/>
    </source>
</evidence>
<dbReference type="FunFam" id="3.40.50.720:FF:000003">
    <property type="entry name" value="S-(hydroxymethyl)glutathione dehydrogenase"/>
    <property type="match status" value="1"/>
</dbReference>
<evidence type="ECO:0000256" key="2">
    <source>
        <dbReference type="ARBA" id="ARBA00008072"/>
    </source>
</evidence>
<reference evidence="8 9" key="1">
    <citation type="submission" date="2012-11" db="EMBL/GenBank/DDBJ databases">
        <title>Whole genome sequence of Acidocella aminolytica 101 = DSM 11237.</title>
        <authorList>
            <person name="Azuma Y."/>
            <person name="Higashiura N."/>
            <person name="Hirakawa H."/>
            <person name="Matsushita K."/>
        </authorList>
    </citation>
    <scope>NUCLEOTIDE SEQUENCE [LARGE SCALE GENOMIC DNA]</scope>
    <source>
        <strain evidence="9">101 / DSM 11237</strain>
    </source>
</reference>
<evidence type="ECO:0000313" key="8">
    <source>
        <dbReference type="EMBL" id="GAN78844.1"/>
    </source>
</evidence>
<evidence type="ECO:0000259" key="7">
    <source>
        <dbReference type="SMART" id="SM00829"/>
    </source>
</evidence>
<dbReference type="InterPro" id="IPR013149">
    <property type="entry name" value="ADH-like_C"/>
</dbReference>
<comment type="cofactor">
    <cofactor evidence="1 6">
        <name>Zn(2+)</name>
        <dbReference type="ChEBI" id="CHEBI:29105"/>
    </cofactor>
</comment>
<dbReference type="InterPro" id="IPR013154">
    <property type="entry name" value="ADH-like_N"/>
</dbReference>
<dbReference type="PROSITE" id="PS00059">
    <property type="entry name" value="ADH_ZINC"/>
    <property type="match status" value="1"/>
</dbReference>
<comment type="similarity">
    <text evidence="2 6">Belongs to the zinc-containing alcohol dehydrogenase family.</text>
</comment>
<dbReference type="GO" id="GO:0016616">
    <property type="term" value="F:oxidoreductase activity, acting on the CH-OH group of donors, NAD or NADP as acceptor"/>
    <property type="evidence" value="ECO:0007669"/>
    <property type="project" value="UniProtKB-ARBA"/>
</dbReference>
<dbReference type="Gene3D" id="3.40.50.720">
    <property type="entry name" value="NAD(P)-binding Rossmann-like Domain"/>
    <property type="match status" value="1"/>
</dbReference>
<dbReference type="SUPFAM" id="SSF50129">
    <property type="entry name" value="GroES-like"/>
    <property type="match status" value="1"/>
</dbReference>
<evidence type="ECO:0000256" key="6">
    <source>
        <dbReference type="RuleBase" id="RU361277"/>
    </source>
</evidence>
<keyword evidence="5" id="KW-0560">Oxidoreductase</keyword>
<gene>
    <name evidence="8" type="ORF">Aam_010_022</name>
</gene>
<sequence>MHIQAAVTREKGGKFLLETLSLESPRADELLIRITAVGICHTDLAMRDQVFPVPQPIVLGHEGAGIVEQVGADVTGFAVGDKVVMSYRACGACPSCAAHAPSYCHAFFPLNFGGARADGSTALSCDSGAVHSHFFGQSSFASHVVAHHTNVVKVAAEADLAVLAPFGCGIQTGAGAVINALKVGVGESIAIFGTGSVGLSAVMAAKLVGATRIIAVDRNAERLALAQELGATHIVNAGSENPVEAIQQITGPGVAYAIDTTALIPVLSQALAALAPRGTLGIIGASRPDEVLPVPVIDLLTSGKHVRGIVEGDAEPSVFLPKLIELHAQGRFPAEKMMRFYDFSEINEAVHDSETGVCVKAVLKL</sequence>
<evidence type="ECO:0000256" key="5">
    <source>
        <dbReference type="ARBA" id="ARBA00023002"/>
    </source>
</evidence>
<feature type="domain" description="Enoyl reductase (ER)" evidence="7">
    <location>
        <begin position="15"/>
        <end position="363"/>
    </location>
</feature>
<evidence type="ECO:0000256" key="4">
    <source>
        <dbReference type="ARBA" id="ARBA00022833"/>
    </source>
</evidence>
<dbReference type="SMART" id="SM00829">
    <property type="entry name" value="PKS_ER"/>
    <property type="match status" value="1"/>
</dbReference>
<dbReference type="InterPro" id="IPR011032">
    <property type="entry name" value="GroES-like_sf"/>
</dbReference>
<dbReference type="GO" id="GO:0008270">
    <property type="term" value="F:zinc ion binding"/>
    <property type="evidence" value="ECO:0007669"/>
    <property type="project" value="InterPro"/>
</dbReference>
<dbReference type="InterPro" id="IPR020843">
    <property type="entry name" value="ER"/>
</dbReference>
<keyword evidence="9" id="KW-1185">Reference proteome</keyword>
<name>A0A0D6PD94_9PROT</name>
<dbReference type="RefSeq" id="WP_048877333.1">
    <property type="nucleotide sequence ID" value="NZ_BANC01000010.1"/>
</dbReference>
<dbReference type="PANTHER" id="PTHR43350:SF2">
    <property type="entry name" value="GROES-LIKE ZINC-BINDING ALCOHOL DEHYDROGENASE FAMILY PROTEIN"/>
    <property type="match status" value="1"/>
</dbReference>
<evidence type="ECO:0000313" key="9">
    <source>
        <dbReference type="Proteomes" id="UP000032668"/>
    </source>
</evidence>
<dbReference type="PANTHER" id="PTHR43350">
    <property type="entry name" value="NAD-DEPENDENT ALCOHOL DEHYDROGENASE"/>
    <property type="match status" value="1"/>
</dbReference>
<evidence type="ECO:0000256" key="1">
    <source>
        <dbReference type="ARBA" id="ARBA00001947"/>
    </source>
</evidence>
<dbReference type="OrthoDB" id="9770544at2"/>
<proteinExistence type="inferred from homology"/>
<dbReference type="SUPFAM" id="SSF51735">
    <property type="entry name" value="NAD(P)-binding Rossmann-fold domains"/>
    <property type="match status" value="1"/>
</dbReference>
<dbReference type="Pfam" id="PF08240">
    <property type="entry name" value="ADH_N"/>
    <property type="match status" value="1"/>
</dbReference>
<dbReference type="STRING" id="1120923.SAMN02746095_02344"/>
<keyword evidence="4 6" id="KW-0862">Zinc</keyword>
<dbReference type="CDD" id="cd08278">
    <property type="entry name" value="benzyl_alcohol_DH"/>
    <property type="match status" value="1"/>
</dbReference>
<dbReference type="InterPro" id="IPR002328">
    <property type="entry name" value="ADH_Zn_CS"/>
</dbReference>
<dbReference type="EMBL" id="BANC01000010">
    <property type="protein sequence ID" value="GAN78844.1"/>
    <property type="molecule type" value="Genomic_DNA"/>
</dbReference>
<dbReference type="Pfam" id="PF00107">
    <property type="entry name" value="ADH_zinc_N"/>
    <property type="match status" value="1"/>
</dbReference>
<organism evidence="8 9">
    <name type="scientific">Acidocella aminolytica 101 = DSM 11237</name>
    <dbReference type="NCBI Taxonomy" id="1120923"/>
    <lineage>
        <taxon>Bacteria</taxon>
        <taxon>Pseudomonadati</taxon>
        <taxon>Pseudomonadota</taxon>
        <taxon>Alphaproteobacteria</taxon>
        <taxon>Acetobacterales</taxon>
        <taxon>Acidocellaceae</taxon>
        <taxon>Acidocella</taxon>
    </lineage>
</organism>
<keyword evidence="3 6" id="KW-0479">Metal-binding</keyword>
<dbReference type="InterPro" id="IPR036291">
    <property type="entry name" value="NAD(P)-bd_dom_sf"/>
</dbReference>
<accession>A0A0D6PD94</accession>